<evidence type="ECO:0000256" key="7">
    <source>
        <dbReference type="ARBA" id="ARBA00023136"/>
    </source>
</evidence>
<name>A0A382AG68_9ZZZZ</name>
<keyword evidence="5 8" id="KW-0812">Transmembrane</keyword>
<feature type="transmembrane region" description="Helical" evidence="8">
    <location>
        <begin position="275"/>
        <end position="299"/>
    </location>
</feature>
<proteinExistence type="predicted"/>
<keyword evidence="7 8" id="KW-0472">Membrane</keyword>
<keyword evidence="2" id="KW-1003">Cell membrane</keyword>
<feature type="transmembrane region" description="Helical" evidence="8">
    <location>
        <begin position="361"/>
        <end position="380"/>
    </location>
</feature>
<feature type="transmembrane region" description="Helical" evidence="8">
    <location>
        <begin position="21"/>
        <end position="39"/>
    </location>
</feature>
<accession>A0A382AG68</accession>
<feature type="transmembrane region" description="Helical" evidence="8">
    <location>
        <begin position="214"/>
        <end position="230"/>
    </location>
</feature>
<reference evidence="9" key="1">
    <citation type="submission" date="2018-05" db="EMBL/GenBank/DDBJ databases">
        <authorList>
            <person name="Lanie J.A."/>
            <person name="Ng W.-L."/>
            <person name="Kazmierczak K.M."/>
            <person name="Andrzejewski T.M."/>
            <person name="Davidsen T.M."/>
            <person name="Wayne K.J."/>
            <person name="Tettelin H."/>
            <person name="Glass J.I."/>
            <person name="Rusch D."/>
            <person name="Podicherti R."/>
            <person name="Tsui H.-C.T."/>
            <person name="Winkler M.E."/>
        </authorList>
    </citation>
    <scope>NUCLEOTIDE SEQUENCE</scope>
</reference>
<feature type="transmembrane region" description="Helical" evidence="8">
    <location>
        <begin position="94"/>
        <end position="116"/>
    </location>
</feature>
<gene>
    <name evidence="9" type="ORF">METZ01_LOCUS153198</name>
</gene>
<organism evidence="9">
    <name type="scientific">marine metagenome</name>
    <dbReference type="NCBI Taxonomy" id="408172"/>
    <lineage>
        <taxon>unclassified sequences</taxon>
        <taxon>metagenomes</taxon>
        <taxon>ecological metagenomes</taxon>
    </lineage>
</organism>
<keyword evidence="3" id="KW-0328">Glycosyltransferase</keyword>
<evidence type="ECO:0000256" key="3">
    <source>
        <dbReference type="ARBA" id="ARBA00022676"/>
    </source>
</evidence>
<dbReference type="InterPro" id="IPR050297">
    <property type="entry name" value="LipidA_mod_glycosyltrf_83"/>
</dbReference>
<feature type="transmembrane region" description="Helical" evidence="8">
    <location>
        <begin position="145"/>
        <end position="166"/>
    </location>
</feature>
<dbReference type="GO" id="GO:0005886">
    <property type="term" value="C:plasma membrane"/>
    <property type="evidence" value="ECO:0007669"/>
    <property type="project" value="UniProtKB-SubCell"/>
</dbReference>
<keyword evidence="6 8" id="KW-1133">Transmembrane helix</keyword>
<feature type="transmembrane region" description="Helical" evidence="8">
    <location>
        <begin position="178"/>
        <end position="202"/>
    </location>
</feature>
<dbReference type="GO" id="GO:0016763">
    <property type="term" value="F:pentosyltransferase activity"/>
    <property type="evidence" value="ECO:0007669"/>
    <property type="project" value="TreeGrafter"/>
</dbReference>
<dbReference type="GO" id="GO:0008610">
    <property type="term" value="P:lipid biosynthetic process"/>
    <property type="evidence" value="ECO:0007669"/>
    <property type="project" value="UniProtKB-ARBA"/>
</dbReference>
<evidence type="ECO:0000256" key="8">
    <source>
        <dbReference type="SAM" id="Phobius"/>
    </source>
</evidence>
<evidence type="ECO:0000313" key="9">
    <source>
        <dbReference type="EMBL" id="SVB00344.1"/>
    </source>
</evidence>
<evidence type="ECO:0000256" key="1">
    <source>
        <dbReference type="ARBA" id="ARBA00004651"/>
    </source>
</evidence>
<comment type="subcellular location">
    <subcellularLocation>
        <location evidence="1">Cell membrane</location>
        <topology evidence="1">Multi-pass membrane protein</topology>
    </subcellularLocation>
</comment>
<dbReference type="AlphaFoldDB" id="A0A382AG68"/>
<evidence type="ECO:0000256" key="4">
    <source>
        <dbReference type="ARBA" id="ARBA00022679"/>
    </source>
</evidence>
<evidence type="ECO:0000256" key="2">
    <source>
        <dbReference type="ARBA" id="ARBA00022475"/>
    </source>
</evidence>
<evidence type="ECO:0000256" key="6">
    <source>
        <dbReference type="ARBA" id="ARBA00022989"/>
    </source>
</evidence>
<dbReference type="EMBL" id="UINC01025202">
    <property type="protein sequence ID" value="SVB00344.1"/>
    <property type="molecule type" value="Genomic_DNA"/>
</dbReference>
<dbReference type="PANTHER" id="PTHR33908">
    <property type="entry name" value="MANNOSYLTRANSFERASE YKCB-RELATED"/>
    <property type="match status" value="1"/>
</dbReference>
<feature type="transmembrane region" description="Helical" evidence="8">
    <location>
        <begin position="306"/>
        <end position="325"/>
    </location>
</feature>
<protein>
    <submittedName>
        <fullName evidence="9">Uncharacterized protein</fullName>
    </submittedName>
</protein>
<dbReference type="PANTHER" id="PTHR33908:SF11">
    <property type="entry name" value="MEMBRANE PROTEIN"/>
    <property type="match status" value="1"/>
</dbReference>
<sequence length="519" mass="60571">MKKNLSSNMSDGKVKFLSKNIFIPLTIIGIVAFLIRLYYFQWDLPISEDAIQYFMYAGDIVTLGHLPDWILANNGWPTFLSLIFSLVDSNNPFYYMQIQKLTTVFLSTVTIIPLYFISKRFFEPRFCLIAISLFAFQPRLIESSLLGGTDHLYILLGTIAICLFLHQNKKIMYSSFAVLSLMTMVRSEGLFLFVALSIIYFIRYRKIHFFIPKYIPALLIFVLILLPVMNERIEVSGTDNIFIKTTTTFSYHTKPPEETGGESGLPFIINGMKNFPIYVGWSLVPILICFVPIGFILMFRSLDYKKLTIIFSLTLLSLPLFYIYAIDTQDIRYVFMLFPLFCLVSIYFIEKIDNKINKKNIFVLIFIIGILITSFVFLEYKKVDITHEKEAEKIALYVLENTRGFNDYHPETQYIAPSNIIRYGDFPALSDNYRHNLPKSIVSDESSTIEEYIQVHKKEGLSHLILDGAENRKKFFNQVFNNESDYPYLEKVFDSDEKEFKYHVKIFKIDYKKFENEYG</sequence>
<keyword evidence="4" id="KW-0808">Transferase</keyword>
<feature type="transmembrane region" description="Helical" evidence="8">
    <location>
        <begin position="331"/>
        <end position="349"/>
    </location>
</feature>
<evidence type="ECO:0000256" key="5">
    <source>
        <dbReference type="ARBA" id="ARBA00022692"/>
    </source>
</evidence>